<reference evidence="2 3" key="1">
    <citation type="submission" date="2018-06" db="EMBL/GenBank/DDBJ databases">
        <authorList>
            <consortium name="Pathogen Informatics"/>
            <person name="Doyle S."/>
        </authorList>
    </citation>
    <scope>NUCLEOTIDE SEQUENCE [LARGE SCALE GENOMIC DNA]</scope>
    <source>
        <strain evidence="2 3">NCTC12026</strain>
    </source>
</reference>
<dbReference type="AlphaFoldDB" id="A0A379G740"/>
<name>A0A379G740_9GAMM</name>
<feature type="chain" id="PRO_5016616012" evidence="1">
    <location>
        <begin position="31"/>
        <end position="472"/>
    </location>
</feature>
<dbReference type="EMBL" id="UGUA01000002">
    <property type="protein sequence ID" value="SUC36864.1"/>
    <property type="molecule type" value="Genomic_DNA"/>
</dbReference>
<gene>
    <name evidence="2" type="ORF">NCTC12026_03307</name>
</gene>
<sequence>MKYKTKLFKLLLKPIGILSLALLSVFSSQAKEKDTPFLLVSIDRSENIPYQLMKNGHIIESGKTDYKGRIFTNSHDDNKSESWLIRTSTGVYGAYLPNKSEQGELYAFYSPHTYFDMEEVDNPPSKNNYVAFTFFGKNSSHYESEPYWIYQNNKLIDTGVTAHENNGGVSEILTVPTVINTFKILTCSNTVFSVERKNESESLYALTNYFDITYDNSGEIKLTEAMKQQCQLKKSWQFNMASTSSEYNQNKPFLSIGIVPYKSGEQRTQIIEAKYEAEKISAQNNQNAKEQNYLSGNKRFSGNGGIMPTGECPADLIGIFGIPANLPESHIIDIAHELYFSDETLAGDAAFKLYSESGIFYRKGMKSGSVSEITITKGNNDERGIISALMEGKPYCYANIGSDGDNSYVYLMDYSQMSPNSFEKLRQYLGRIWGVTPSEEDLRNIHYLYGRTISEPGIGGASFLIPLQRMEK</sequence>
<accession>A0A379G740</accession>
<keyword evidence="1" id="KW-0732">Signal</keyword>
<dbReference type="RefSeq" id="WP_115164709.1">
    <property type="nucleotide sequence ID" value="NZ_UGUA01000002.1"/>
</dbReference>
<proteinExistence type="predicted"/>
<organism evidence="2 3">
    <name type="scientific">Providencia rustigianii</name>
    <dbReference type="NCBI Taxonomy" id="158850"/>
    <lineage>
        <taxon>Bacteria</taxon>
        <taxon>Pseudomonadati</taxon>
        <taxon>Pseudomonadota</taxon>
        <taxon>Gammaproteobacteria</taxon>
        <taxon>Enterobacterales</taxon>
        <taxon>Morganellaceae</taxon>
        <taxon>Providencia</taxon>
    </lineage>
</organism>
<protein>
    <submittedName>
        <fullName evidence="2">Uncharacterized protein</fullName>
    </submittedName>
</protein>
<evidence type="ECO:0000313" key="2">
    <source>
        <dbReference type="EMBL" id="SUC36864.1"/>
    </source>
</evidence>
<feature type="signal peptide" evidence="1">
    <location>
        <begin position="1"/>
        <end position="30"/>
    </location>
</feature>
<evidence type="ECO:0000256" key="1">
    <source>
        <dbReference type="SAM" id="SignalP"/>
    </source>
</evidence>
<dbReference type="Proteomes" id="UP000255129">
    <property type="component" value="Unassembled WGS sequence"/>
</dbReference>
<evidence type="ECO:0000313" key="3">
    <source>
        <dbReference type="Proteomes" id="UP000255129"/>
    </source>
</evidence>